<feature type="region of interest" description="Disordered" evidence="3">
    <location>
        <begin position="1586"/>
        <end position="1705"/>
    </location>
</feature>
<keyword evidence="4" id="KW-1133">Transmembrane helix</keyword>
<evidence type="ECO:0000256" key="2">
    <source>
        <dbReference type="PROSITE-ProRule" id="PRU00076"/>
    </source>
</evidence>
<evidence type="ECO:0000259" key="7">
    <source>
        <dbReference type="PROSITE" id="PS50026"/>
    </source>
</evidence>
<keyword evidence="2" id="KW-0245">EGF-like domain</keyword>
<feature type="compositionally biased region" description="Polar residues" evidence="3">
    <location>
        <begin position="1622"/>
        <end position="1632"/>
    </location>
</feature>
<proteinExistence type="predicted"/>
<dbReference type="PANTHER" id="PTHR15036">
    <property type="entry name" value="PIKACHURIN-LIKE PROTEIN"/>
    <property type="match status" value="1"/>
</dbReference>
<feature type="compositionally biased region" description="Acidic residues" evidence="3">
    <location>
        <begin position="1677"/>
        <end position="1691"/>
    </location>
</feature>
<dbReference type="Pfam" id="PF00008">
    <property type="entry name" value="EGF"/>
    <property type="match status" value="1"/>
</dbReference>
<dbReference type="InterPro" id="IPR013320">
    <property type="entry name" value="ConA-like_dom_sf"/>
</dbReference>
<dbReference type="Gene3D" id="2.60.120.1000">
    <property type="match status" value="1"/>
</dbReference>
<sequence length="1785" mass="197744">MLEIVVASLVMATCFLETSFGQNRDVGSEVTFTNHDGSFVKYLPVWLPDSPQGVRLDFRTNQPDALLIYHEYTTEEEGDPPYVIFVKVEDGRIEINHIYLNWKETVRLGRGLVEDTWHTVAYRKDPATRVLTVEVDGETDTIPLRTDVDGILDRGPPASTTAVYLGGLPDGHNHRHHVLSRYSQFVGCMRNVQFLVDGSNKTLTPVQEVDIQNTCIDRCQNNRVCQHGGACVNEYYRTICDCYGTGYEGEFCEKSETTEVLLKGNNYVEFVQENEVDRLVNRISLQFKTQQQTGTLFFGFGLHPTRNYIMGSVQRGYTVFTIDFGDRPMSLTSAVRVDDNRWHTLELIHSGPEVSMVVDSAPAQTLRADGVSFHLRIERAVYFGSVGDHRQLTGIDTVANMIGCMRSVYWNQVSVLEHLNDHTVSHIGGVPDFTCRDQDPIVPFTFPTSETYLSVQRWDPRNVRLAFRFRTLRDFGILVFAPIDIDDVPGKGIWVRLRDGRVHLEVGSSRSDDLVTPIASMPYLSTPGTDVLVIGEGPLNDNVWHKVQVAFVANHAMLEVDGKRVDRDLDGYFTRRAALNIGAGEHDDGIGFVGCMKEIKFNGEDFDVLRMMTTSDNHGIIMDNCNIRDFCGRANRCQHGGLCQQDWYRSWCLCAGTGYDGNVCSFPLHKSSCDEYYQMGERRTGVWRIDVDGRGPLPPVYVHCTMEATEDGIEAGTTTISHNLAPGTVVRRAGMTDTLLHVSYRDMDQYGQALLHLLQMSQSCQQWVEYQCTAAPLRLGINTWFYGAEEIRYSAIGHSHGNSSATDGKCSCWYSNTCVEENLGCNCDKGDETWRTDSGYIRDTSHLPIMDAVLLQAGNTDRTEGRLSLGPLQCTGSKTNDPSYGVTFTRESSYIQLERGWQEGDLTFSFITYNTSCILLYQQPSATNPNYLLIYMMNGRSVVFLFRVGDIFENITMISDRLLSTGEVQTISVEFEELQVRFTVNMGSRIYDIDRLESFNGFTGPLVLGALPNSMSVVNLEARTGMVGCVTVFKVNGSPIDLREYVGDIRRRQSSPGVKTGCRHSCDPNPCLFGGRCVDNWEEYTCECADPTAQSGQYCENNINLDSATFLTEGAFLLFEESQNSVLHSGVRFGFRTVASDSVLMYAHDHLNNFVQFEVRGGDRLTVSFNSADQITEVTVMVTGISSGEWVDVIMSRSDNYLNIAANKTTNSVFSPVDLLAVYRQNPFPDYSESIRPERPLAPPAEQTRVYVGGVPASMASARPGLQGCMRGLKIGLNDVKSLASSAEKSNGVASGCVGKCDVSPCDYGGLCKEQWTTFTCDCDDTSYTGPTCNEDVGSTFSGNTVIHHHANPTVNTYTASLAFVSRQAGVLFHLSSYRSSNAVIISLLPSGQLQLLVDHGSEKDTINTNGSLADGVRHYIRFRGSSDSVSIKVDDLDEVTSSIPAHVMFNEFDVAQLGGFVRTDTHVHLDGFTNFTGCMAGVEINGLRPLKILFDSKVDSLRNVVTISGQDNRTTCPGVAPRDMDEVFTFPPWNIGPADTETYSAQAQQGGSSAAAVVVSLCAVVVAVTIGVVCIGRKYRRNRRGGRFVPKKGTAAEMEKLSKPEGSNDVGSEYRPKDTSTIKTNGENSIQLAVEDDNEKLKPTTFKRLPALRDDPGDSSPDSSPENCRKHPALYELDDIDEVPELEWDPQGENTRKQEDDYYEDDILALPMVKAIRAEELYGRQQGGGGSYVHPQSHSTPIKGRGRQENAATDPSLPAAQLTGDQQDKRSAETPVKSYSHSFV</sequence>
<dbReference type="CDD" id="cd00054">
    <property type="entry name" value="EGF_CA"/>
    <property type="match status" value="3"/>
</dbReference>
<evidence type="ECO:0000259" key="6">
    <source>
        <dbReference type="PROSITE" id="PS50025"/>
    </source>
</evidence>
<dbReference type="PANTHER" id="PTHR15036:SF49">
    <property type="entry name" value="AXOTACTIN"/>
    <property type="match status" value="1"/>
</dbReference>
<evidence type="ECO:0000256" key="5">
    <source>
        <dbReference type="SAM" id="SignalP"/>
    </source>
</evidence>
<dbReference type="SMART" id="SM00181">
    <property type="entry name" value="EGF"/>
    <property type="match status" value="4"/>
</dbReference>
<dbReference type="SUPFAM" id="SSF49899">
    <property type="entry name" value="Concanavalin A-like lectins/glucanases"/>
    <property type="match status" value="6"/>
</dbReference>
<dbReference type="InterPro" id="IPR000742">
    <property type="entry name" value="EGF"/>
</dbReference>
<dbReference type="CDD" id="cd00110">
    <property type="entry name" value="LamG"/>
    <property type="match status" value="6"/>
</dbReference>
<feature type="domain" description="Laminin G" evidence="6">
    <location>
        <begin position="257"/>
        <end position="435"/>
    </location>
</feature>
<dbReference type="Gene3D" id="2.60.120.200">
    <property type="match status" value="6"/>
</dbReference>
<keyword evidence="1" id="KW-1015">Disulfide bond</keyword>
<dbReference type="Pfam" id="PF02210">
    <property type="entry name" value="Laminin_G_2"/>
    <property type="match status" value="6"/>
</dbReference>
<dbReference type="InterPro" id="IPR000152">
    <property type="entry name" value="EGF-type_Asp/Asn_hydroxyl_site"/>
</dbReference>
<feature type="chain" id="PRO_5035436706" evidence="5">
    <location>
        <begin position="22"/>
        <end position="1785"/>
    </location>
</feature>
<dbReference type="GO" id="GO:0016020">
    <property type="term" value="C:membrane"/>
    <property type="evidence" value="ECO:0007669"/>
    <property type="project" value="UniProtKB-SubCell"/>
</dbReference>
<feature type="domain" description="EGF-like" evidence="7">
    <location>
        <begin position="627"/>
        <end position="665"/>
    </location>
</feature>
<dbReference type="PROSITE" id="PS50026">
    <property type="entry name" value="EGF_3"/>
    <property type="match status" value="4"/>
</dbReference>
<feature type="signal peptide" evidence="5">
    <location>
        <begin position="1"/>
        <end position="21"/>
    </location>
</feature>
<evidence type="ECO:0000313" key="9">
    <source>
        <dbReference type="Proteomes" id="UP000838412"/>
    </source>
</evidence>
<dbReference type="SMART" id="SM00282">
    <property type="entry name" value="LamG"/>
    <property type="match status" value="6"/>
</dbReference>
<feature type="domain" description="Laminin G" evidence="6">
    <location>
        <begin position="29"/>
        <end position="219"/>
    </location>
</feature>
<keyword evidence="5" id="KW-0732">Signal</keyword>
<evidence type="ECO:0000256" key="3">
    <source>
        <dbReference type="SAM" id="MobiDB-lite"/>
    </source>
</evidence>
<evidence type="ECO:0000313" key="8">
    <source>
        <dbReference type="EMBL" id="CAH1254227.1"/>
    </source>
</evidence>
<dbReference type="OrthoDB" id="10035452at2759"/>
<feature type="domain" description="Laminin G" evidence="6">
    <location>
        <begin position="1106"/>
        <end position="1297"/>
    </location>
</feature>
<dbReference type="Gene3D" id="2.10.25.10">
    <property type="entry name" value="Laminin"/>
    <property type="match status" value="3"/>
</dbReference>
<dbReference type="Proteomes" id="UP000838412">
    <property type="component" value="Chromosome 2"/>
</dbReference>
<evidence type="ECO:0000256" key="1">
    <source>
        <dbReference type="ARBA" id="ARBA00023157"/>
    </source>
</evidence>
<dbReference type="EMBL" id="OV696687">
    <property type="protein sequence ID" value="CAH1254227.1"/>
    <property type="molecule type" value="Genomic_DNA"/>
</dbReference>
<keyword evidence="4" id="KW-0812">Transmembrane</keyword>
<dbReference type="PROSITE" id="PS00010">
    <property type="entry name" value="ASX_HYDROXYL"/>
    <property type="match status" value="1"/>
</dbReference>
<organism evidence="8 9">
    <name type="scientific">Branchiostoma lanceolatum</name>
    <name type="common">Common lancelet</name>
    <name type="synonym">Amphioxus lanceolatum</name>
    <dbReference type="NCBI Taxonomy" id="7740"/>
    <lineage>
        <taxon>Eukaryota</taxon>
        <taxon>Metazoa</taxon>
        <taxon>Chordata</taxon>
        <taxon>Cephalochordata</taxon>
        <taxon>Leptocardii</taxon>
        <taxon>Amphioxiformes</taxon>
        <taxon>Branchiostomatidae</taxon>
        <taxon>Branchiostoma</taxon>
    </lineage>
</organism>
<feature type="domain" description="Laminin G" evidence="6">
    <location>
        <begin position="442"/>
        <end position="625"/>
    </location>
</feature>
<feature type="domain" description="Laminin G" evidence="6">
    <location>
        <begin position="884"/>
        <end position="1062"/>
    </location>
</feature>
<name>A0A8K0EMK9_BRALA</name>
<comment type="caution">
    <text evidence="2">Lacks conserved residue(s) required for the propagation of feature annotation.</text>
</comment>
<dbReference type="PROSITE" id="PS50025">
    <property type="entry name" value="LAM_G_DOMAIN"/>
    <property type="match status" value="6"/>
</dbReference>
<dbReference type="InterPro" id="IPR050372">
    <property type="entry name" value="Neurexin-related_CASP"/>
</dbReference>
<protein>
    <submittedName>
        <fullName evidence="8">CNTNAP2 protein</fullName>
    </submittedName>
</protein>
<keyword evidence="9" id="KW-1185">Reference proteome</keyword>
<reference evidence="8" key="1">
    <citation type="submission" date="2022-01" db="EMBL/GenBank/DDBJ databases">
        <authorList>
            <person name="Braso-Vives M."/>
        </authorList>
    </citation>
    <scope>NUCLEOTIDE SEQUENCE</scope>
</reference>
<gene>
    <name evidence="8" type="primary">CNTNAP2</name>
    <name evidence="8" type="ORF">BLAG_LOCUS13715</name>
</gene>
<feature type="domain" description="EGF-like" evidence="7">
    <location>
        <begin position="1298"/>
        <end position="1334"/>
    </location>
</feature>
<dbReference type="InterPro" id="IPR001791">
    <property type="entry name" value="Laminin_G"/>
</dbReference>
<feature type="domain" description="EGF-like" evidence="7">
    <location>
        <begin position="216"/>
        <end position="253"/>
    </location>
</feature>
<accession>A0A8K0EMK9</accession>
<feature type="domain" description="EGF-like" evidence="7">
    <location>
        <begin position="1063"/>
        <end position="1100"/>
    </location>
</feature>
<feature type="region of interest" description="Disordered" evidence="3">
    <location>
        <begin position="1726"/>
        <end position="1785"/>
    </location>
</feature>
<feature type="transmembrane region" description="Helical" evidence="4">
    <location>
        <begin position="1555"/>
        <end position="1576"/>
    </location>
</feature>
<evidence type="ECO:0000256" key="4">
    <source>
        <dbReference type="SAM" id="Phobius"/>
    </source>
</evidence>
<feature type="domain" description="Laminin G" evidence="6">
    <location>
        <begin position="1334"/>
        <end position="1517"/>
    </location>
</feature>
<keyword evidence="4" id="KW-0472">Membrane</keyword>